<dbReference type="InterPro" id="IPR040244">
    <property type="entry name" value="EDR4-like"/>
</dbReference>
<accession>A0ABC8IZL5</accession>
<gene>
    <name evidence="3" type="ORF">ERUC_LOCUS4815</name>
</gene>
<feature type="domain" description="Enhanced disease resistance 4-like N-terminal" evidence="2">
    <location>
        <begin position="60"/>
        <end position="91"/>
    </location>
</feature>
<dbReference type="AlphaFoldDB" id="A0ABC8IZL5"/>
<organism evidence="3 4">
    <name type="scientific">Eruca vesicaria subsp. sativa</name>
    <name type="common">Garden rocket</name>
    <name type="synonym">Eruca sativa</name>
    <dbReference type="NCBI Taxonomy" id="29727"/>
    <lineage>
        <taxon>Eukaryota</taxon>
        <taxon>Viridiplantae</taxon>
        <taxon>Streptophyta</taxon>
        <taxon>Embryophyta</taxon>
        <taxon>Tracheophyta</taxon>
        <taxon>Spermatophyta</taxon>
        <taxon>Magnoliopsida</taxon>
        <taxon>eudicotyledons</taxon>
        <taxon>Gunneridae</taxon>
        <taxon>Pentapetalae</taxon>
        <taxon>rosids</taxon>
        <taxon>malvids</taxon>
        <taxon>Brassicales</taxon>
        <taxon>Brassicaceae</taxon>
        <taxon>Brassiceae</taxon>
        <taxon>Eruca</taxon>
    </lineage>
</organism>
<dbReference type="Proteomes" id="UP001642260">
    <property type="component" value="Unassembled WGS sequence"/>
</dbReference>
<comment type="caution">
    <text evidence="3">The sequence shown here is derived from an EMBL/GenBank/DDBJ whole genome shotgun (WGS) entry which is preliminary data.</text>
</comment>
<evidence type="ECO:0000313" key="4">
    <source>
        <dbReference type="Proteomes" id="UP001642260"/>
    </source>
</evidence>
<name>A0ABC8IZL5_ERUVS</name>
<sequence>MMKKKKQSRSQSSTREPSPDSSPSPRLLSIFRSKLVSGKDLKHMFRGMKTKTAPGLSSQSRIVRCPKCHKLLQEPIDATIYKCSGCNSILQGTIIAFFKSPSLTLLIFTSKQNVGNWKVIVTLFQRLSFILKTVV</sequence>
<feature type="region of interest" description="Disordered" evidence="1">
    <location>
        <begin position="1"/>
        <end position="26"/>
    </location>
</feature>
<feature type="compositionally biased region" description="Low complexity" evidence="1">
    <location>
        <begin position="9"/>
        <end position="26"/>
    </location>
</feature>
<dbReference type="PANTHER" id="PTHR31105">
    <property type="entry name" value="EXTRA-LARGE G-PROTEIN-LIKE"/>
    <property type="match status" value="1"/>
</dbReference>
<dbReference type="EMBL" id="CAKOAT010066711">
    <property type="protein sequence ID" value="CAH8307017.1"/>
    <property type="molecule type" value="Genomic_DNA"/>
</dbReference>
<protein>
    <recommendedName>
        <fullName evidence="2">Enhanced disease resistance 4-like N-terminal domain-containing protein</fullName>
    </recommendedName>
</protein>
<dbReference type="InterPro" id="IPR055126">
    <property type="entry name" value="EDR4-like_N"/>
</dbReference>
<dbReference type="Pfam" id="PF22910">
    <property type="entry name" value="EDR4-like_1st"/>
    <property type="match status" value="1"/>
</dbReference>
<evidence type="ECO:0000256" key="1">
    <source>
        <dbReference type="SAM" id="MobiDB-lite"/>
    </source>
</evidence>
<evidence type="ECO:0000259" key="2">
    <source>
        <dbReference type="Pfam" id="PF22910"/>
    </source>
</evidence>
<evidence type="ECO:0000313" key="3">
    <source>
        <dbReference type="EMBL" id="CAH8307017.1"/>
    </source>
</evidence>
<dbReference type="PANTHER" id="PTHR31105:SF57">
    <property type="entry name" value="ZINC-RIBBON DOMAIN-CONTAINING PROTEIN-RELATED"/>
    <property type="match status" value="1"/>
</dbReference>
<reference evidence="3 4" key="1">
    <citation type="submission" date="2022-03" db="EMBL/GenBank/DDBJ databases">
        <authorList>
            <person name="Macdonald S."/>
            <person name="Ahmed S."/>
            <person name="Newling K."/>
        </authorList>
    </citation>
    <scope>NUCLEOTIDE SEQUENCE [LARGE SCALE GENOMIC DNA]</scope>
</reference>
<proteinExistence type="predicted"/>
<keyword evidence="4" id="KW-1185">Reference proteome</keyword>